<feature type="region of interest" description="Disordered" evidence="1">
    <location>
        <begin position="665"/>
        <end position="700"/>
    </location>
</feature>
<dbReference type="Pfam" id="PF17661">
    <property type="entry name" value="DUF5523"/>
    <property type="match status" value="1"/>
</dbReference>
<dbReference type="Pfam" id="PF24652">
    <property type="entry name" value="CEP76_C"/>
    <property type="match status" value="1"/>
</dbReference>
<evidence type="ECO:0000313" key="4">
    <source>
        <dbReference type="Proteomes" id="UP001152320"/>
    </source>
</evidence>
<dbReference type="GO" id="GO:1904491">
    <property type="term" value="P:protein localization to ciliary transition zone"/>
    <property type="evidence" value="ECO:0007669"/>
    <property type="project" value="TreeGrafter"/>
</dbReference>
<dbReference type="PANTHER" id="PTHR20837:SF0">
    <property type="entry name" value="COILED-COIL AND C2 DOMAIN-CONTAINING PROTEIN 2A"/>
    <property type="match status" value="1"/>
</dbReference>
<name>A0A9Q1H578_HOLLE</name>
<dbReference type="Proteomes" id="UP001152320">
    <property type="component" value="Chromosome 11"/>
</dbReference>
<dbReference type="InterPro" id="IPR052434">
    <property type="entry name" value="Tectonic-like_complex_comp"/>
</dbReference>
<dbReference type="Pfam" id="PF15625">
    <property type="entry name" value="CC2D2AN-C2"/>
    <property type="match status" value="1"/>
</dbReference>
<dbReference type="InterPro" id="IPR056290">
    <property type="entry name" value="CEPT76/DRC7_peptidase-like_dom"/>
</dbReference>
<accession>A0A9Q1H578</accession>
<dbReference type="InterPro" id="IPR000008">
    <property type="entry name" value="C2_dom"/>
</dbReference>
<protein>
    <submittedName>
        <fullName evidence="3">Coiled-coil and C2 domain-containing protein 2A</fullName>
    </submittedName>
</protein>
<dbReference type="Gene3D" id="2.60.40.150">
    <property type="entry name" value="C2 domain"/>
    <property type="match status" value="1"/>
</dbReference>
<dbReference type="PROSITE" id="PS50004">
    <property type="entry name" value="C2"/>
    <property type="match status" value="1"/>
</dbReference>
<feature type="compositionally biased region" description="Basic and acidic residues" evidence="1">
    <location>
        <begin position="192"/>
        <end position="217"/>
    </location>
</feature>
<dbReference type="InterPro" id="IPR028928">
    <property type="entry name" value="CC2D2AN-C2"/>
</dbReference>
<dbReference type="PANTHER" id="PTHR20837">
    <property type="entry name" value="CENTROSOMAL PROTEIN-RELATED"/>
    <property type="match status" value="1"/>
</dbReference>
<dbReference type="InterPro" id="IPR035892">
    <property type="entry name" value="C2_domain_sf"/>
</dbReference>
<dbReference type="EMBL" id="JAIZAY010000011">
    <property type="protein sequence ID" value="KAJ8032910.1"/>
    <property type="molecule type" value="Genomic_DNA"/>
</dbReference>
<keyword evidence="4" id="KW-1185">Reference proteome</keyword>
<gene>
    <name evidence="3" type="ORF">HOLleu_22998</name>
</gene>
<dbReference type="SUPFAM" id="SSF49562">
    <property type="entry name" value="C2 domain (Calcium/lipid-binding domain, CaLB)"/>
    <property type="match status" value="1"/>
</dbReference>
<evidence type="ECO:0000256" key="1">
    <source>
        <dbReference type="SAM" id="MobiDB-lite"/>
    </source>
</evidence>
<feature type="region of interest" description="Disordered" evidence="1">
    <location>
        <begin position="192"/>
        <end position="222"/>
    </location>
</feature>
<comment type="caution">
    <text evidence="3">The sequence shown here is derived from an EMBL/GenBank/DDBJ whole genome shotgun (WGS) entry which is preliminary data.</text>
</comment>
<dbReference type="OrthoDB" id="2162143at2759"/>
<evidence type="ECO:0000259" key="2">
    <source>
        <dbReference type="PROSITE" id="PS50004"/>
    </source>
</evidence>
<feature type="compositionally biased region" description="Basic residues" evidence="1">
    <location>
        <begin position="667"/>
        <end position="677"/>
    </location>
</feature>
<evidence type="ECO:0000313" key="3">
    <source>
        <dbReference type="EMBL" id="KAJ8032910.1"/>
    </source>
</evidence>
<dbReference type="Pfam" id="PF24656">
    <property type="entry name" value="CEPT76_peptidase"/>
    <property type="match status" value="1"/>
</dbReference>
<feature type="compositionally biased region" description="Acidic residues" evidence="1">
    <location>
        <begin position="682"/>
        <end position="698"/>
    </location>
</feature>
<dbReference type="GO" id="GO:0035869">
    <property type="term" value="C:ciliary transition zone"/>
    <property type="evidence" value="ECO:0007669"/>
    <property type="project" value="TreeGrafter"/>
</dbReference>
<dbReference type="InterPro" id="IPR056288">
    <property type="entry name" value="CEP76_C"/>
</dbReference>
<dbReference type="GO" id="GO:1905515">
    <property type="term" value="P:non-motile cilium assembly"/>
    <property type="evidence" value="ECO:0007669"/>
    <property type="project" value="TreeGrafter"/>
</dbReference>
<dbReference type="InterPro" id="IPR041510">
    <property type="entry name" value="DUF5523"/>
</dbReference>
<feature type="region of interest" description="Disordered" evidence="1">
    <location>
        <begin position="285"/>
        <end position="310"/>
    </location>
</feature>
<feature type="domain" description="C2" evidence="2">
    <location>
        <begin position="1108"/>
        <end position="1262"/>
    </location>
</feature>
<feature type="region of interest" description="Disordered" evidence="1">
    <location>
        <begin position="86"/>
        <end position="162"/>
    </location>
</feature>
<sequence>MSSDSTLVRKLRDRRRALRENTMNTTTMDIEQTLDGGTSVASMDMSHQDSTVEEIDEGAERMEELQQAEDLIKKLTVGREEKRKELSFALEPMEEPPQVDDRPRKGPKKKSKSASKPPTKTFAGDESDIPTIPSLPDAEDEGKDGNQTSPQEEKISKVSKKTPSFADAALRATSKESVNLNLSIQERIKKRIQEAKQKAEQSMKEEVQRDPDKDLPGRRLRGLRARDLATRFDEPSLLTKEEMEEDKQLQESIAARSKWKAAFKAVKRKESDIPTAEEAYDFFTRTFDPEPEPGKQEEAGPSTSGGAAPDEEAITAAEEENAGKKVLAAHFVDSEDYLLFPAEMKGPEYLPLRVREENEIGYYFVPEVKAVPAEDKVPENVQPRYLEDEGFYVGVRPEVSTRNQNAMENRLLRRPDKGLGWFGEDGQILVTPDPLKDIPTRPQIINNDEREPGLQTVFTKAILVDSDQGFFSSLNTLESSYQLDVDINTLVFTHHSLFSKEHVLSSNLTQMYDQYLKRRQRDMAEYLTEKLGALKQAARYLQNQLDRQTNETAVDDIQQSLQSYKYEIRETRRLRDHEMIRDRTLLKNMLKSWKQIKNTRTEQNCTNTPVKMTVRREETNKEEDEDNWRRSIEEEMAELREDYEEEYGRQMQQYRTALGEWKEYQKNKKKKKRKKRRGSQEDLVENNEEDEEDDDVNEEPVVKPAKPEYEYNEDEVMQTIRQKMLKSRRRPGEPIITPELNNTAVITPTHECPRDEQQRRADLQKCRCSIKVFVNNKEVSKTGIRTLSSDFTIHFGNIFNIQVVQWPESITIQIHENGLSGNIILAEVFLPVPDTQVTSGKIQLEEVEFSSDHKATYQHSAVGSGVPFVLGEEGQEVTSLTSGYLLSSASWGLAEDNTPLIPPVMNTDNSAVNSVKHIDAVAALGATGVTDIKQLTEWAEKAKLDPNDPANAFLLNVLKDGKHNYAAPDYYRLEQFQQEFDFVTDDEIEKSKRFRLLELRGKEIQEFRGYSLVPCYDKEVPDTVFVDYEKRIKQEQEGVVEEGMDPHRVEVSKFLAKVRQQIVNRYRAQRHTFQLQDVVDEALVPDVSLLGATLAKLTEPKRPLKPVRKERKTVTAQNLSGLDVYILVNIERAFEIPERKSENSRREQTSSGVQQSSVRPFVEVVFQGTVKQTSVAEGSNPNFNEELALPFRAPNNDYSSNNLETVQEDIYFNVFDEYVVDILKDDRDRGTNVHQRLERRWLGSVSIPFSTVYFQGRVNGAVRVESPSVLLGYQRSAESVDRGVSNATYLSVFITIEPPLSLPDPQKEKVESREDEKLLAYADNSTLQVYKKFPKREVKTTVVDINGSSVFITRYFKALKPPEILVDSDVSVTTQKKVARFVSLIPFISDNVAFPGVCDIWSSCDQFLQMLQGDEEEHAVLLVNYFLHLGKTAYLVLGNAIPEGPTSYVLSAENNEYWVWNPSTGEHYQQTDNFCPLKSVGCLVNHENIWANMQVNAEPSRIDFDVSKSSCWKPLFTRSFPNPGLSSIQPSELTYHETDAEYVAELQDKIEKKLRDCVMDWRTRHITRWNRYCTQIFRQILKKLEHTDGSGHDYSIDLQQVLESYSLCGFPLHMPYTDMKSVIERVRSTGVHLTESPDTEFALAVHIHAYPSNVLSVWVYIASLSRKL</sequence>
<dbReference type="SMART" id="SM00239">
    <property type="entry name" value="C2"/>
    <property type="match status" value="1"/>
</dbReference>
<proteinExistence type="predicted"/>
<reference evidence="3" key="1">
    <citation type="submission" date="2021-10" db="EMBL/GenBank/DDBJ databases">
        <title>Tropical sea cucumber genome reveals ecological adaptation and Cuvierian tubules defense mechanism.</title>
        <authorList>
            <person name="Chen T."/>
        </authorList>
    </citation>
    <scope>NUCLEOTIDE SEQUENCE</scope>
    <source>
        <strain evidence="3">Nanhai2018</strain>
        <tissue evidence="3">Muscle</tissue>
    </source>
</reference>
<organism evidence="3 4">
    <name type="scientific">Holothuria leucospilota</name>
    <name type="common">Black long sea cucumber</name>
    <name type="synonym">Mertensiothuria leucospilota</name>
    <dbReference type="NCBI Taxonomy" id="206669"/>
    <lineage>
        <taxon>Eukaryota</taxon>
        <taxon>Metazoa</taxon>
        <taxon>Echinodermata</taxon>
        <taxon>Eleutherozoa</taxon>
        <taxon>Echinozoa</taxon>
        <taxon>Holothuroidea</taxon>
        <taxon>Aspidochirotacea</taxon>
        <taxon>Aspidochirotida</taxon>
        <taxon>Holothuriidae</taxon>
        <taxon>Holothuria</taxon>
    </lineage>
</organism>